<evidence type="ECO:0000313" key="10">
    <source>
        <dbReference type="EMBL" id="SFB88813.1"/>
    </source>
</evidence>
<comment type="subcellular location">
    <subcellularLocation>
        <location evidence="1">Cell membrane</location>
        <topology evidence="1">Multi-pass membrane protein</topology>
    </subcellularLocation>
</comment>
<dbReference type="InterPro" id="IPR036259">
    <property type="entry name" value="MFS_trans_sf"/>
</dbReference>
<keyword evidence="2" id="KW-0813">Transport</keyword>
<gene>
    <name evidence="10" type="ORF">SAMN04487968_102167</name>
</gene>
<dbReference type="CDD" id="cd17321">
    <property type="entry name" value="MFS_MMR_MDR_like"/>
    <property type="match status" value="1"/>
</dbReference>
<dbReference type="Gene3D" id="1.20.1250.20">
    <property type="entry name" value="MFS general substrate transporter like domains"/>
    <property type="match status" value="2"/>
</dbReference>
<evidence type="ECO:0000259" key="9">
    <source>
        <dbReference type="PROSITE" id="PS50850"/>
    </source>
</evidence>
<keyword evidence="4 8" id="KW-0812">Transmembrane</keyword>
<feature type="transmembrane region" description="Helical" evidence="8">
    <location>
        <begin position="319"/>
        <end position="336"/>
    </location>
</feature>
<dbReference type="InterPro" id="IPR020846">
    <property type="entry name" value="MFS_dom"/>
</dbReference>
<feature type="transmembrane region" description="Helical" evidence="8">
    <location>
        <begin position="154"/>
        <end position="176"/>
    </location>
</feature>
<dbReference type="PANTHER" id="PTHR42718:SF46">
    <property type="entry name" value="BLR6921 PROTEIN"/>
    <property type="match status" value="1"/>
</dbReference>
<feature type="region of interest" description="Disordered" evidence="7">
    <location>
        <begin position="1"/>
        <end position="20"/>
    </location>
</feature>
<dbReference type="GO" id="GO:0005886">
    <property type="term" value="C:plasma membrane"/>
    <property type="evidence" value="ECO:0007669"/>
    <property type="project" value="UniProtKB-SubCell"/>
</dbReference>
<feature type="transmembrane region" description="Helical" evidence="8">
    <location>
        <begin position="283"/>
        <end position="307"/>
    </location>
</feature>
<feature type="transmembrane region" description="Helical" evidence="8">
    <location>
        <begin position="30"/>
        <end position="51"/>
    </location>
</feature>
<feature type="transmembrane region" description="Helical" evidence="8">
    <location>
        <begin position="246"/>
        <end position="262"/>
    </location>
</feature>
<organism evidence="10 11">
    <name type="scientific">Nocardioides terrae</name>
    <dbReference type="NCBI Taxonomy" id="574651"/>
    <lineage>
        <taxon>Bacteria</taxon>
        <taxon>Bacillati</taxon>
        <taxon>Actinomycetota</taxon>
        <taxon>Actinomycetes</taxon>
        <taxon>Propionibacteriales</taxon>
        <taxon>Nocardioidaceae</taxon>
        <taxon>Nocardioides</taxon>
    </lineage>
</organism>
<feature type="transmembrane region" description="Helical" evidence="8">
    <location>
        <begin position="449"/>
        <end position="469"/>
    </location>
</feature>
<keyword evidence="5 8" id="KW-1133">Transmembrane helix</keyword>
<dbReference type="Proteomes" id="UP000198832">
    <property type="component" value="Unassembled WGS sequence"/>
</dbReference>
<keyword evidence="3" id="KW-1003">Cell membrane</keyword>
<evidence type="ECO:0000313" key="11">
    <source>
        <dbReference type="Proteomes" id="UP000198832"/>
    </source>
</evidence>
<dbReference type="SUPFAM" id="SSF103473">
    <property type="entry name" value="MFS general substrate transporter"/>
    <property type="match status" value="1"/>
</dbReference>
<evidence type="ECO:0000256" key="5">
    <source>
        <dbReference type="ARBA" id="ARBA00022989"/>
    </source>
</evidence>
<keyword evidence="11" id="KW-1185">Reference proteome</keyword>
<proteinExistence type="predicted"/>
<dbReference type="Pfam" id="PF07690">
    <property type="entry name" value="MFS_1"/>
    <property type="match status" value="1"/>
</dbReference>
<feature type="transmembrane region" description="Helical" evidence="8">
    <location>
        <begin position="95"/>
        <end position="114"/>
    </location>
</feature>
<dbReference type="EMBL" id="FOLB01000002">
    <property type="protein sequence ID" value="SFB88813.1"/>
    <property type="molecule type" value="Genomic_DNA"/>
</dbReference>
<evidence type="ECO:0000256" key="3">
    <source>
        <dbReference type="ARBA" id="ARBA00022475"/>
    </source>
</evidence>
<reference evidence="10 11" key="1">
    <citation type="submission" date="2016-10" db="EMBL/GenBank/DDBJ databases">
        <authorList>
            <person name="de Groot N.N."/>
        </authorList>
    </citation>
    <scope>NUCLEOTIDE SEQUENCE [LARGE SCALE GENOMIC DNA]</scope>
    <source>
        <strain evidence="10 11">CGMCC 1.7056</strain>
    </source>
</reference>
<feature type="transmembrane region" description="Helical" evidence="8">
    <location>
        <begin position="120"/>
        <end position="142"/>
    </location>
</feature>
<feature type="transmembrane region" description="Helical" evidence="8">
    <location>
        <begin position="420"/>
        <end position="437"/>
    </location>
</feature>
<dbReference type="OrthoDB" id="4668943at2"/>
<sequence>MSSTVISRAPNGAHLPTELPPNAGRAATGIAIVLTAQLMLILDAAVMNVALPRIGADLSFGPASLSWVLNGYTVAFGGLLLLGGRIGDVFGRRRTFWGGLAVFTLFSLIGGFATSPEMLVAARALQGVGAAMAAPSVLALLTTSAPDEAARNRALALFAAVSSGGATIGLLLGGILTDLGSWRWTMFINVPIGIAVLATVRRFVDETPRRPGRFDFVGAIAATGAAVSVVWALIGAPEHGWDSLRTIGGLLVGALLVALLAVTEARHAHPLLRPSLLRSRRRVTGLIATATMVGAQFPLFFLGVQYLEDQRGFGPVETGLAFLPVSLGIFAVSRLAPRLVARFGPARLVMVGTAGIGLSSYLLSGLDGTGSYWATVFVPFLINGVSAGLSFMPLTVLILTDVEPEHAGSASGLLQTMQQLGGSVGLAVVASVYAANAEPGSFMPGVQEAFLASVAMAAIACVAAGSLVVRRPQTVPVAQLD</sequence>
<feature type="transmembrane region" description="Helical" evidence="8">
    <location>
        <begin position="348"/>
        <end position="366"/>
    </location>
</feature>
<protein>
    <submittedName>
        <fullName evidence="10">Drug resistance transporter, EmrB/QacA subfamily</fullName>
    </submittedName>
</protein>
<evidence type="ECO:0000256" key="1">
    <source>
        <dbReference type="ARBA" id="ARBA00004651"/>
    </source>
</evidence>
<dbReference type="RefSeq" id="WP_091120349.1">
    <property type="nucleotide sequence ID" value="NZ_FOLB01000002.1"/>
</dbReference>
<keyword evidence="6 8" id="KW-0472">Membrane</keyword>
<evidence type="ECO:0000256" key="7">
    <source>
        <dbReference type="SAM" id="MobiDB-lite"/>
    </source>
</evidence>
<feature type="transmembrane region" description="Helical" evidence="8">
    <location>
        <begin position="182"/>
        <end position="204"/>
    </location>
</feature>
<dbReference type="PROSITE" id="PS50850">
    <property type="entry name" value="MFS"/>
    <property type="match status" value="1"/>
</dbReference>
<feature type="transmembrane region" description="Helical" evidence="8">
    <location>
        <begin position="372"/>
        <end position="399"/>
    </location>
</feature>
<feature type="domain" description="Major facilitator superfamily (MFS) profile" evidence="9">
    <location>
        <begin position="29"/>
        <end position="472"/>
    </location>
</feature>
<dbReference type="GO" id="GO:0022857">
    <property type="term" value="F:transmembrane transporter activity"/>
    <property type="evidence" value="ECO:0007669"/>
    <property type="project" value="InterPro"/>
</dbReference>
<dbReference type="STRING" id="574651.SAMN04487968_102167"/>
<evidence type="ECO:0000256" key="8">
    <source>
        <dbReference type="SAM" id="Phobius"/>
    </source>
</evidence>
<feature type="transmembrane region" description="Helical" evidence="8">
    <location>
        <begin position="63"/>
        <end position="83"/>
    </location>
</feature>
<dbReference type="InterPro" id="IPR011701">
    <property type="entry name" value="MFS"/>
</dbReference>
<evidence type="ECO:0000256" key="6">
    <source>
        <dbReference type="ARBA" id="ARBA00023136"/>
    </source>
</evidence>
<dbReference type="AlphaFoldDB" id="A0A1I1EV89"/>
<evidence type="ECO:0000256" key="2">
    <source>
        <dbReference type="ARBA" id="ARBA00022448"/>
    </source>
</evidence>
<dbReference type="PANTHER" id="PTHR42718">
    <property type="entry name" value="MAJOR FACILITATOR SUPERFAMILY MULTIDRUG TRANSPORTER MFSC"/>
    <property type="match status" value="1"/>
</dbReference>
<feature type="transmembrane region" description="Helical" evidence="8">
    <location>
        <begin position="216"/>
        <end position="234"/>
    </location>
</feature>
<name>A0A1I1EV89_9ACTN</name>
<accession>A0A1I1EV89</accession>
<evidence type="ECO:0000256" key="4">
    <source>
        <dbReference type="ARBA" id="ARBA00022692"/>
    </source>
</evidence>